<evidence type="ECO:0000313" key="9">
    <source>
        <dbReference type="Proteomes" id="UP000325780"/>
    </source>
</evidence>
<dbReference type="GO" id="GO:0022857">
    <property type="term" value="F:transmembrane transporter activity"/>
    <property type="evidence" value="ECO:0007669"/>
    <property type="project" value="InterPro"/>
</dbReference>
<evidence type="ECO:0000256" key="2">
    <source>
        <dbReference type="ARBA" id="ARBA00008335"/>
    </source>
</evidence>
<dbReference type="SUPFAM" id="SSF103473">
    <property type="entry name" value="MFS general substrate transporter"/>
    <property type="match status" value="1"/>
</dbReference>
<keyword evidence="5 7" id="KW-1133">Transmembrane helix</keyword>
<sequence length="596" mass="66346">MRRFLRAIYHGRAGPKRATSPEPMIDPRNDGYEPIHEHESEFIADAREGRLHGVAEIEALASVWSTKTLRVGYALVFLIFFTNSFQQETTSSLSPYVYSAFTNHSLISTTNVLTSIIGGVSKLPIAMLIDVWGRPRGFGIMTGLCTLGLLLMAACRNVETYVAAQVIYWVGYNGMDYVLHVFLSDTTDLVNRSFVYGMASTPYIVTTFAGPSAAQQFYNNGALWWGFGTFVIVTPLVTAPFMILLWRTLRKAYEEGYLQVHHSRRSWVESVKHYFIEFDAIGICLITAAFVLVLLPLTLASQTSTWETSVGSRWESPDTITMLLLGVASFVAFVMWERFCAPVCFLPFHRLKDRTLLGACFLSASLFASFYCWDLYLASYLQVVYNTSIRQTGYIYNIYTIGTCIWSVPLGLFIRKVDRLKWIALAAMPLIFLGTGLMIRFRSPQSHIGFVIMCEVFKAFAGGTLVICQQMAAMATGGHETIAVSFALVGLFSKIGSGVGSAISGAIWTSTVPHYLKKSLPDDKKHKARQLYGSIETVLSYPFGTPERDATVLAYGVAQKRMLVAGMCILPLSVAAILMWGDIRLKKVKQVRGNVF</sequence>
<evidence type="ECO:0000256" key="4">
    <source>
        <dbReference type="ARBA" id="ARBA00022692"/>
    </source>
</evidence>
<comment type="subcellular location">
    <subcellularLocation>
        <location evidence="1">Membrane</location>
        <topology evidence="1">Multi-pass membrane protein</topology>
    </subcellularLocation>
</comment>
<dbReference type="Gene3D" id="1.20.1250.20">
    <property type="entry name" value="MFS general substrate transporter like domains"/>
    <property type="match status" value="2"/>
</dbReference>
<dbReference type="AlphaFoldDB" id="A0A5N6U2X8"/>
<accession>A0A5N6U2X8</accession>
<evidence type="ECO:0000313" key="8">
    <source>
        <dbReference type="EMBL" id="KAE8153007.1"/>
    </source>
</evidence>
<dbReference type="OrthoDB" id="4078873at2759"/>
<dbReference type="PANTHER" id="PTHR23501">
    <property type="entry name" value="MAJOR FACILITATOR SUPERFAMILY"/>
    <property type="match status" value="1"/>
</dbReference>
<evidence type="ECO:0000256" key="6">
    <source>
        <dbReference type="ARBA" id="ARBA00023136"/>
    </source>
</evidence>
<comment type="similarity">
    <text evidence="2">Belongs to the major facilitator superfamily.</text>
</comment>
<evidence type="ECO:0000256" key="3">
    <source>
        <dbReference type="ARBA" id="ARBA00022448"/>
    </source>
</evidence>
<keyword evidence="9" id="KW-1185">Reference proteome</keyword>
<feature type="transmembrane region" description="Helical" evidence="7">
    <location>
        <begin position="481"/>
        <end position="508"/>
    </location>
</feature>
<feature type="transmembrane region" description="Helical" evidence="7">
    <location>
        <begin position="137"/>
        <end position="154"/>
    </location>
</feature>
<feature type="transmembrane region" description="Helical" evidence="7">
    <location>
        <begin position="195"/>
        <end position="218"/>
    </location>
</feature>
<keyword evidence="4 7" id="KW-0812">Transmembrane</keyword>
<reference evidence="8 9" key="1">
    <citation type="submission" date="2019-04" db="EMBL/GenBank/DDBJ databases">
        <title>Friends and foes A comparative genomics study of 23 Aspergillus species from section Flavi.</title>
        <authorList>
            <consortium name="DOE Joint Genome Institute"/>
            <person name="Kjaerbolling I."/>
            <person name="Vesth T."/>
            <person name="Frisvad J.C."/>
            <person name="Nybo J.L."/>
            <person name="Theobald S."/>
            <person name="Kildgaard S."/>
            <person name="Isbrandt T."/>
            <person name="Kuo A."/>
            <person name="Sato A."/>
            <person name="Lyhne E.K."/>
            <person name="Kogle M.E."/>
            <person name="Wiebenga A."/>
            <person name="Kun R.S."/>
            <person name="Lubbers R.J."/>
            <person name="Makela M.R."/>
            <person name="Barry K."/>
            <person name="Chovatia M."/>
            <person name="Clum A."/>
            <person name="Daum C."/>
            <person name="Haridas S."/>
            <person name="He G."/>
            <person name="LaButti K."/>
            <person name="Lipzen A."/>
            <person name="Mondo S."/>
            <person name="Riley R."/>
            <person name="Salamov A."/>
            <person name="Simmons B.A."/>
            <person name="Magnuson J.K."/>
            <person name="Henrissat B."/>
            <person name="Mortensen U.H."/>
            <person name="Larsen T.O."/>
            <person name="Devries R.P."/>
            <person name="Grigoriev I.V."/>
            <person name="Machida M."/>
            <person name="Baker S.E."/>
            <person name="Andersen M.R."/>
        </authorList>
    </citation>
    <scope>NUCLEOTIDE SEQUENCE [LARGE SCALE GENOMIC DNA]</scope>
    <source>
        <strain evidence="8 9">IBT 18842</strain>
    </source>
</reference>
<dbReference type="GO" id="GO:0005886">
    <property type="term" value="C:plasma membrane"/>
    <property type="evidence" value="ECO:0007669"/>
    <property type="project" value="TreeGrafter"/>
</dbReference>
<keyword evidence="6 7" id="KW-0472">Membrane</keyword>
<evidence type="ECO:0000256" key="5">
    <source>
        <dbReference type="ARBA" id="ARBA00022989"/>
    </source>
</evidence>
<organism evidence="8 9">
    <name type="scientific">Aspergillus avenaceus</name>
    <dbReference type="NCBI Taxonomy" id="36643"/>
    <lineage>
        <taxon>Eukaryota</taxon>
        <taxon>Fungi</taxon>
        <taxon>Dikarya</taxon>
        <taxon>Ascomycota</taxon>
        <taxon>Pezizomycotina</taxon>
        <taxon>Eurotiomycetes</taxon>
        <taxon>Eurotiomycetidae</taxon>
        <taxon>Eurotiales</taxon>
        <taxon>Aspergillaceae</taxon>
        <taxon>Aspergillus</taxon>
        <taxon>Aspergillus subgen. Circumdati</taxon>
    </lineage>
</organism>
<dbReference type="InterPro" id="IPR036259">
    <property type="entry name" value="MFS_trans_sf"/>
</dbReference>
<keyword evidence="3" id="KW-0813">Transport</keyword>
<feature type="transmembrane region" description="Helical" evidence="7">
    <location>
        <begin position="319"/>
        <end position="336"/>
    </location>
</feature>
<feature type="transmembrane region" description="Helical" evidence="7">
    <location>
        <begin position="562"/>
        <end position="580"/>
    </location>
</feature>
<feature type="transmembrane region" description="Helical" evidence="7">
    <location>
        <begin position="447"/>
        <end position="469"/>
    </location>
</feature>
<feature type="transmembrane region" description="Helical" evidence="7">
    <location>
        <begin position="274"/>
        <end position="299"/>
    </location>
</feature>
<feature type="transmembrane region" description="Helical" evidence="7">
    <location>
        <begin position="224"/>
        <end position="246"/>
    </location>
</feature>
<dbReference type="InterPro" id="IPR011701">
    <property type="entry name" value="MFS"/>
</dbReference>
<dbReference type="FunFam" id="1.20.1250.20:FF:000284">
    <property type="entry name" value="Siderophore iron transporter mirB"/>
    <property type="match status" value="1"/>
</dbReference>
<dbReference type="Pfam" id="PF07690">
    <property type="entry name" value="MFS_1"/>
    <property type="match status" value="1"/>
</dbReference>
<feature type="transmembrane region" description="Helical" evidence="7">
    <location>
        <begin position="422"/>
        <end position="441"/>
    </location>
</feature>
<dbReference type="EMBL" id="ML742044">
    <property type="protein sequence ID" value="KAE8153007.1"/>
    <property type="molecule type" value="Genomic_DNA"/>
</dbReference>
<dbReference type="PANTHER" id="PTHR23501:SF107">
    <property type="entry name" value="TRANSPORTER, PUTATIVE (AFU_ORTHOLOGUE AFUA_7G04730)-RELATED"/>
    <property type="match status" value="1"/>
</dbReference>
<feature type="transmembrane region" description="Helical" evidence="7">
    <location>
        <begin position="396"/>
        <end position="415"/>
    </location>
</feature>
<proteinExistence type="inferred from homology"/>
<gene>
    <name evidence="8" type="ORF">BDV25DRAFT_44712</name>
</gene>
<evidence type="ECO:0000256" key="7">
    <source>
        <dbReference type="SAM" id="Phobius"/>
    </source>
</evidence>
<evidence type="ECO:0000256" key="1">
    <source>
        <dbReference type="ARBA" id="ARBA00004141"/>
    </source>
</evidence>
<dbReference type="Proteomes" id="UP000325780">
    <property type="component" value="Unassembled WGS sequence"/>
</dbReference>
<feature type="transmembrane region" description="Helical" evidence="7">
    <location>
        <begin position="166"/>
        <end position="183"/>
    </location>
</feature>
<name>A0A5N6U2X8_ASPAV</name>
<protein>
    <submittedName>
        <fullName evidence="8">Major facilitator superfamily domain-containing protein</fullName>
    </submittedName>
</protein>
<feature type="transmembrane region" description="Helical" evidence="7">
    <location>
        <begin position="356"/>
        <end position="376"/>
    </location>
</feature>